<protein>
    <recommendedName>
        <fullName evidence="2">FAD-binding domain-containing protein</fullName>
    </recommendedName>
</protein>
<evidence type="ECO:0000259" key="2">
    <source>
        <dbReference type="Pfam" id="PF01494"/>
    </source>
</evidence>
<proteinExistence type="predicted"/>
<dbReference type="InterPro" id="IPR036188">
    <property type="entry name" value="FAD/NAD-bd_sf"/>
</dbReference>
<dbReference type="GO" id="GO:0008688">
    <property type="term" value="F:3-(3-hydroxyphenyl)propionate hydroxylase activity"/>
    <property type="evidence" value="ECO:0007669"/>
    <property type="project" value="TreeGrafter"/>
</dbReference>
<dbReference type="STRING" id="1548547.BA177_04230"/>
<dbReference type="Proteomes" id="UP000092695">
    <property type="component" value="Chromosome"/>
</dbReference>
<gene>
    <name evidence="3" type="ORF">BA177_04230</name>
</gene>
<dbReference type="InterPro" id="IPR050631">
    <property type="entry name" value="PheA/TfdB_FAD_monoxygenase"/>
</dbReference>
<sequence>MNREVNDNSAATLPASTEVLIVGAGPTGLLAANLLAAYGRDVVLVERNAGPVQEPRAIILDDEFSRVLATLGVEPELREHSFGPVGVHYLSPLGFAILKVAGFQTPNGFANRTTIWQPKLEEALAQNFGRRSPGRLLFRHELSSFSQSDDGVVAEVKGSSGVVHTISARYLLAADGASSLVRERLGLKFEGYSAADQPHVVVDVADDPDGSLPYTKFYCDPSRPCTCVPLPYGMRRFEFFLFPDEDPQAMLEPENLARLFRPYRDFSKVEVVRKAVYVFHSRLVDRMQVGRVFLLGDSAHLMPPFGAQGMNSGARDANNLAWKISAVLAGCGNERVLQSYDRERRDHVSRIIRYSVRMGRLSNITSRPLGLLRDGMFALLNFSPPVRRYFRSMRHMPKPDVSAGLVAGPGVGGLTGRPIPRLELVLGDGSYTNLDDAMGTGFAVVNIDANGDMGGPVINARPYDPATRSIPIGPDSSAVYSPADEFGQHWCRENSGKVLLVRPDRYVAVAANEAKFDEALQEFRVAAGQVS</sequence>
<dbReference type="PRINTS" id="PR00420">
    <property type="entry name" value="RNGMNOXGNASE"/>
</dbReference>
<evidence type="ECO:0000313" key="4">
    <source>
        <dbReference type="Proteomes" id="UP000092695"/>
    </source>
</evidence>
<dbReference type="Pfam" id="PF01494">
    <property type="entry name" value="FAD_binding_3"/>
    <property type="match status" value="1"/>
</dbReference>
<dbReference type="Gene3D" id="3.30.70.2450">
    <property type="match status" value="1"/>
</dbReference>
<keyword evidence="4" id="KW-1185">Reference proteome</keyword>
<dbReference type="AlphaFoldDB" id="A0A193LDC0"/>
<dbReference type="KEGG" id="woc:BA177_04230"/>
<accession>A0A193LDC0</accession>
<reference evidence="3 4" key="1">
    <citation type="submission" date="2016-06" db="EMBL/GenBank/DDBJ databases">
        <title>Complete genome sequence of a deep-branching marine Gamma Proteobacterium Woeseia oceani type strain XK5.</title>
        <authorList>
            <person name="Mu D."/>
            <person name="Du Z."/>
        </authorList>
    </citation>
    <scope>NUCLEOTIDE SEQUENCE [LARGE SCALE GENOMIC DNA]</scope>
    <source>
        <strain evidence="3 4">XK5</strain>
    </source>
</reference>
<dbReference type="Gene3D" id="3.50.50.60">
    <property type="entry name" value="FAD/NAD(P)-binding domain"/>
    <property type="match status" value="1"/>
</dbReference>
<feature type="domain" description="FAD-binding" evidence="2">
    <location>
        <begin position="17"/>
        <end position="353"/>
    </location>
</feature>
<name>A0A193LDC0_9GAMM</name>
<dbReference type="SUPFAM" id="SSF51905">
    <property type="entry name" value="FAD/NAD(P)-binding domain"/>
    <property type="match status" value="1"/>
</dbReference>
<keyword evidence="1" id="KW-0560">Oxidoreductase</keyword>
<dbReference type="PANTHER" id="PTHR43476:SF3">
    <property type="entry name" value="FAD-BINDING MONOOXYGENASE"/>
    <property type="match status" value="1"/>
</dbReference>
<dbReference type="GO" id="GO:0019622">
    <property type="term" value="P:3-(3-hydroxy)phenylpropionate catabolic process"/>
    <property type="evidence" value="ECO:0007669"/>
    <property type="project" value="TreeGrafter"/>
</dbReference>
<dbReference type="OrthoDB" id="8672648at2"/>
<evidence type="ECO:0000256" key="1">
    <source>
        <dbReference type="ARBA" id="ARBA00023002"/>
    </source>
</evidence>
<evidence type="ECO:0000313" key="3">
    <source>
        <dbReference type="EMBL" id="ANO50525.1"/>
    </source>
</evidence>
<organism evidence="3 4">
    <name type="scientific">Woeseia oceani</name>
    <dbReference type="NCBI Taxonomy" id="1548547"/>
    <lineage>
        <taxon>Bacteria</taxon>
        <taxon>Pseudomonadati</taxon>
        <taxon>Pseudomonadota</taxon>
        <taxon>Gammaproteobacteria</taxon>
        <taxon>Woeseiales</taxon>
        <taxon>Woeseiaceae</taxon>
        <taxon>Woeseia</taxon>
    </lineage>
</organism>
<dbReference type="EMBL" id="CP016268">
    <property type="protein sequence ID" value="ANO50525.1"/>
    <property type="molecule type" value="Genomic_DNA"/>
</dbReference>
<dbReference type="InterPro" id="IPR002938">
    <property type="entry name" value="FAD-bd"/>
</dbReference>
<dbReference type="GO" id="GO:0071949">
    <property type="term" value="F:FAD binding"/>
    <property type="evidence" value="ECO:0007669"/>
    <property type="project" value="InterPro"/>
</dbReference>
<dbReference type="PANTHER" id="PTHR43476">
    <property type="entry name" value="3-(3-HYDROXY-PHENYL)PROPIONATE/3-HYDROXYCINNAMIC ACID HYDROXYLASE"/>
    <property type="match status" value="1"/>
</dbReference>
<dbReference type="Gene3D" id="3.40.30.120">
    <property type="match status" value="1"/>
</dbReference>
<dbReference type="RefSeq" id="WP_068613306.1">
    <property type="nucleotide sequence ID" value="NZ_CP016268.1"/>
</dbReference>